<dbReference type="InterPro" id="IPR003120">
    <property type="entry name" value="Ste12"/>
</dbReference>
<evidence type="ECO:0000256" key="3">
    <source>
        <dbReference type="ARBA" id="ARBA00022737"/>
    </source>
</evidence>
<evidence type="ECO:0000313" key="14">
    <source>
        <dbReference type="Proteomes" id="UP001211907"/>
    </source>
</evidence>
<dbReference type="InterPro" id="IPR013087">
    <property type="entry name" value="Znf_C2H2_type"/>
</dbReference>
<evidence type="ECO:0000256" key="5">
    <source>
        <dbReference type="ARBA" id="ARBA00022833"/>
    </source>
</evidence>
<dbReference type="FunFam" id="3.30.160.60:FF:000912">
    <property type="entry name" value="Zinc finger protein 660"/>
    <property type="match status" value="1"/>
</dbReference>
<dbReference type="PROSITE" id="PS50157">
    <property type="entry name" value="ZINC_FINGER_C2H2_2"/>
    <property type="match status" value="2"/>
</dbReference>
<evidence type="ECO:0000256" key="2">
    <source>
        <dbReference type="ARBA" id="ARBA00022723"/>
    </source>
</evidence>
<protein>
    <recommendedName>
        <fullName evidence="12">C2H2-type domain-containing protein</fullName>
    </recommendedName>
</protein>
<feature type="domain" description="C2H2-type" evidence="12">
    <location>
        <begin position="451"/>
        <end position="478"/>
    </location>
</feature>
<dbReference type="GO" id="GO:0005634">
    <property type="term" value="C:nucleus"/>
    <property type="evidence" value="ECO:0007669"/>
    <property type="project" value="UniProtKB-SubCell"/>
</dbReference>
<keyword evidence="6" id="KW-0805">Transcription regulation</keyword>
<feature type="region of interest" description="Disordered" evidence="11">
    <location>
        <begin position="341"/>
        <end position="364"/>
    </location>
</feature>
<comment type="caution">
    <text evidence="13">The sequence shown here is derived from an EMBL/GenBank/DDBJ whole genome shotgun (WGS) entry which is preliminary data.</text>
</comment>
<keyword evidence="2" id="KW-0479">Metal-binding</keyword>
<accession>A0AAD5XAC9</accession>
<dbReference type="GO" id="GO:0003700">
    <property type="term" value="F:DNA-binding transcription factor activity"/>
    <property type="evidence" value="ECO:0007669"/>
    <property type="project" value="InterPro"/>
</dbReference>
<dbReference type="Gene3D" id="3.30.160.60">
    <property type="entry name" value="Classic Zinc Finger"/>
    <property type="match status" value="2"/>
</dbReference>
<feature type="domain" description="C2H2-type" evidence="12">
    <location>
        <begin position="421"/>
        <end position="450"/>
    </location>
</feature>
<proteinExistence type="inferred from homology"/>
<dbReference type="EMBL" id="JADGJH010001525">
    <property type="protein sequence ID" value="KAJ3112611.1"/>
    <property type="molecule type" value="Genomic_DNA"/>
</dbReference>
<evidence type="ECO:0000256" key="9">
    <source>
        <dbReference type="ARBA" id="ARBA00024345"/>
    </source>
</evidence>
<comment type="similarity">
    <text evidence="9">Belongs to the STE12 transcription factor family.</text>
</comment>
<feature type="region of interest" description="Disordered" evidence="11">
    <location>
        <begin position="565"/>
        <end position="590"/>
    </location>
</feature>
<keyword evidence="4 10" id="KW-0863">Zinc-finger</keyword>
<keyword evidence="14" id="KW-1185">Reference proteome</keyword>
<feature type="region of interest" description="Disordered" evidence="11">
    <location>
        <begin position="394"/>
        <end position="417"/>
    </location>
</feature>
<dbReference type="GO" id="GO:0008270">
    <property type="term" value="F:zinc ion binding"/>
    <property type="evidence" value="ECO:0007669"/>
    <property type="project" value="UniProtKB-KW"/>
</dbReference>
<dbReference type="InterPro" id="IPR052127">
    <property type="entry name" value="STE12_transcription_factor"/>
</dbReference>
<evidence type="ECO:0000256" key="11">
    <source>
        <dbReference type="SAM" id="MobiDB-lite"/>
    </source>
</evidence>
<dbReference type="PANTHER" id="PTHR47427">
    <property type="entry name" value="PROTEIN STE12"/>
    <property type="match status" value="1"/>
</dbReference>
<sequence length="739" mass="83608">MPADENIVHHDDKDNEENEQLQLPSVTVEQSIEAGDENLESDGFVAYDTSQIQISTDLERLKLFLVTAPSNFVQGQLIKRHKLPSGETIACVFWNNLYHITGTDIVKALAFRFSAFGRPVVMQKKFEEGVFSDLRNLKPGIDATLEEPRSPLLDFLFKSSCIRTQKKQKVFYWFSVPHDRLFMDALERDLKREGNGQETTTTPIPSFSAENTLALAKQHCLPTFAVLESSTLATPNNLSRQESQASGLGMTAPNIPQFHENGSNSLQNEMLHQALSVVASAQNSPFLEPANLSYQQPHQYATPSNFPHTPSPNLQHINLGSSQLIAGHFVPSQIELNRRQSLDIPSFRQHRTSRSESISPQQQSLTVTAPLSLLEGSPNYKSRSRNRVISSPLAIGGSKHTSVSPETSPDVQSKPGERRIFTCSAPGCKQNFKRFEHLRRHFRLHTGEKPYACESCGKTFTRVDGLSSHLRIHGMTQAEIGAAVRGLQPLTDDGNSSPSDPGQYQPQFIQQEQYIQDPQNEISENGFAYQRYEQQQEQPQYNPQVLQYPYPQDNNQNFQEQNYQAYQQQQHHYQSYQQPQYHPQHQQHSEDLPDLIQEPAPLQSPDNLILMTPLSMMAASNTMYRHQQLQQHQAYQEQNEQNNFQNIHYRSQQEQQQQQQYHHQPQQQLGLNSNEEFSTFFDIGEDVSPGTLNLPEFLAGEIPPENSANVFDGVASAEADVTLSILAGQKRNTVQSFGM</sequence>
<name>A0AAD5XAC9_9FUNG</name>
<dbReference type="SMART" id="SM00355">
    <property type="entry name" value="ZnF_C2H2"/>
    <property type="match status" value="2"/>
</dbReference>
<dbReference type="Proteomes" id="UP001211907">
    <property type="component" value="Unassembled WGS sequence"/>
</dbReference>
<dbReference type="PROSITE" id="PS00028">
    <property type="entry name" value="ZINC_FINGER_C2H2_1"/>
    <property type="match status" value="2"/>
</dbReference>
<dbReference type="SMART" id="SM00424">
    <property type="entry name" value="STE"/>
    <property type="match status" value="1"/>
</dbReference>
<evidence type="ECO:0000259" key="12">
    <source>
        <dbReference type="PROSITE" id="PS50157"/>
    </source>
</evidence>
<feature type="compositionally biased region" description="Polar residues" evidence="11">
    <location>
        <begin position="355"/>
        <end position="364"/>
    </location>
</feature>
<evidence type="ECO:0000256" key="4">
    <source>
        <dbReference type="ARBA" id="ARBA00022771"/>
    </source>
</evidence>
<comment type="subcellular location">
    <subcellularLocation>
        <location evidence="1">Nucleus</location>
    </subcellularLocation>
</comment>
<evidence type="ECO:0000256" key="10">
    <source>
        <dbReference type="PROSITE-ProRule" id="PRU00042"/>
    </source>
</evidence>
<feature type="compositionally biased region" description="Polar residues" evidence="11">
    <location>
        <begin position="235"/>
        <end position="246"/>
    </location>
</feature>
<feature type="compositionally biased region" description="Polar residues" evidence="11">
    <location>
        <begin position="399"/>
        <end position="411"/>
    </location>
</feature>
<keyword evidence="5" id="KW-0862">Zinc</keyword>
<evidence type="ECO:0000256" key="6">
    <source>
        <dbReference type="ARBA" id="ARBA00023015"/>
    </source>
</evidence>
<dbReference type="PANTHER" id="PTHR47427:SF1">
    <property type="entry name" value="PROTEIN STE12"/>
    <property type="match status" value="1"/>
</dbReference>
<feature type="region of interest" description="Disordered" evidence="11">
    <location>
        <begin position="235"/>
        <end position="263"/>
    </location>
</feature>
<gene>
    <name evidence="13" type="ORF">HK100_002271</name>
</gene>
<evidence type="ECO:0000256" key="1">
    <source>
        <dbReference type="ARBA" id="ARBA00004123"/>
    </source>
</evidence>
<dbReference type="Pfam" id="PF00096">
    <property type="entry name" value="zf-C2H2"/>
    <property type="match status" value="1"/>
</dbReference>
<evidence type="ECO:0000313" key="13">
    <source>
        <dbReference type="EMBL" id="KAJ3112611.1"/>
    </source>
</evidence>
<dbReference type="SUPFAM" id="SSF57667">
    <property type="entry name" value="beta-beta-alpha zinc fingers"/>
    <property type="match status" value="1"/>
</dbReference>
<dbReference type="AlphaFoldDB" id="A0AAD5XAC9"/>
<evidence type="ECO:0000256" key="8">
    <source>
        <dbReference type="ARBA" id="ARBA00023242"/>
    </source>
</evidence>
<dbReference type="InterPro" id="IPR036236">
    <property type="entry name" value="Znf_C2H2_sf"/>
</dbReference>
<keyword evidence="3" id="KW-0677">Repeat</keyword>
<dbReference type="GO" id="GO:1990527">
    <property type="term" value="C:Tec1p-Ste12p-Dig1p complex"/>
    <property type="evidence" value="ECO:0007669"/>
    <property type="project" value="TreeGrafter"/>
</dbReference>
<keyword evidence="8" id="KW-0539">Nucleus</keyword>
<organism evidence="13 14">
    <name type="scientific">Physocladia obscura</name>
    <dbReference type="NCBI Taxonomy" id="109957"/>
    <lineage>
        <taxon>Eukaryota</taxon>
        <taxon>Fungi</taxon>
        <taxon>Fungi incertae sedis</taxon>
        <taxon>Chytridiomycota</taxon>
        <taxon>Chytridiomycota incertae sedis</taxon>
        <taxon>Chytridiomycetes</taxon>
        <taxon>Chytridiales</taxon>
        <taxon>Chytriomycetaceae</taxon>
        <taxon>Physocladia</taxon>
    </lineage>
</organism>
<feature type="compositionally biased region" description="Low complexity" evidence="11">
    <location>
        <begin position="565"/>
        <end position="586"/>
    </location>
</feature>
<dbReference type="GO" id="GO:1990526">
    <property type="term" value="C:Ste12p-Dig1p-Dig2p complex"/>
    <property type="evidence" value="ECO:0007669"/>
    <property type="project" value="TreeGrafter"/>
</dbReference>
<evidence type="ECO:0000256" key="7">
    <source>
        <dbReference type="ARBA" id="ARBA00023163"/>
    </source>
</evidence>
<dbReference type="Pfam" id="PF02200">
    <property type="entry name" value="STE"/>
    <property type="match status" value="1"/>
</dbReference>
<reference evidence="13" key="1">
    <citation type="submission" date="2020-05" db="EMBL/GenBank/DDBJ databases">
        <title>Phylogenomic resolution of chytrid fungi.</title>
        <authorList>
            <person name="Stajich J.E."/>
            <person name="Amses K."/>
            <person name="Simmons R."/>
            <person name="Seto K."/>
            <person name="Myers J."/>
            <person name="Bonds A."/>
            <person name="Quandt C.A."/>
            <person name="Barry K."/>
            <person name="Liu P."/>
            <person name="Grigoriev I."/>
            <person name="Longcore J.E."/>
            <person name="James T.Y."/>
        </authorList>
    </citation>
    <scope>NUCLEOTIDE SEQUENCE</scope>
    <source>
        <strain evidence="13">JEL0513</strain>
    </source>
</reference>
<keyword evidence="7" id="KW-0804">Transcription</keyword>